<proteinExistence type="predicted"/>
<name>A0ABU6UE75_9FABA</name>
<accession>A0ABU6UE75</accession>
<gene>
    <name evidence="1" type="ORF">PIB30_043435</name>
</gene>
<organism evidence="1 2">
    <name type="scientific">Stylosanthes scabra</name>
    <dbReference type="NCBI Taxonomy" id="79078"/>
    <lineage>
        <taxon>Eukaryota</taxon>
        <taxon>Viridiplantae</taxon>
        <taxon>Streptophyta</taxon>
        <taxon>Embryophyta</taxon>
        <taxon>Tracheophyta</taxon>
        <taxon>Spermatophyta</taxon>
        <taxon>Magnoliopsida</taxon>
        <taxon>eudicotyledons</taxon>
        <taxon>Gunneridae</taxon>
        <taxon>Pentapetalae</taxon>
        <taxon>rosids</taxon>
        <taxon>fabids</taxon>
        <taxon>Fabales</taxon>
        <taxon>Fabaceae</taxon>
        <taxon>Papilionoideae</taxon>
        <taxon>50 kb inversion clade</taxon>
        <taxon>dalbergioids sensu lato</taxon>
        <taxon>Dalbergieae</taxon>
        <taxon>Pterocarpus clade</taxon>
        <taxon>Stylosanthes</taxon>
    </lineage>
</organism>
<evidence type="ECO:0000313" key="1">
    <source>
        <dbReference type="EMBL" id="MED6159570.1"/>
    </source>
</evidence>
<dbReference type="EMBL" id="JASCZI010121082">
    <property type="protein sequence ID" value="MED6159570.1"/>
    <property type="molecule type" value="Genomic_DNA"/>
</dbReference>
<comment type="caution">
    <text evidence="1">The sequence shown here is derived from an EMBL/GenBank/DDBJ whole genome shotgun (WGS) entry which is preliminary data.</text>
</comment>
<dbReference type="Proteomes" id="UP001341840">
    <property type="component" value="Unassembled WGS sequence"/>
</dbReference>
<sequence length="415" mass="47246">MEIFDVVSRNFAKKEILLVKVRWNHGGVEDDTWEKESEMKEHHPLLFLGKVSVTKESIRGVSNRLAEPKHFKIFKIHHQRADSVRLRTDSFLDRIQEGRGLLLNRFALPSSRFSEKRTIGSSKCLWGLCFHVGQRLTSRLTVATRGPPANVSATNLDIRVKLGALVPYWEPHEFVVLTPLLLKYFRCRWRLAVQFAWVLSWFPSRIEFVNTLSSTGSDLSCVVEARGVTVNLIGLGIKHLMSRRGKQVATDAATPSRLHFDRWKGLENRDIVHERIVRIDGEEEPIFRNRIQGLGWGFMYKDLVRINVSVVREFCANFSSAKQGHVFLRGKKIPFTETNIHHHLGIHGDAPDAGVDDAFVTPAKSYEVGEDMNMAAIYAEIGRKETNWADNLVVNIIPKTINNSILNPLILTARP</sequence>
<keyword evidence="2" id="KW-1185">Reference proteome</keyword>
<reference evidence="1 2" key="1">
    <citation type="journal article" date="2023" name="Plants (Basel)">
        <title>Bridging the Gap: Combining Genomics and Transcriptomics Approaches to Understand Stylosanthes scabra, an Orphan Legume from the Brazilian Caatinga.</title>
        <authorList>
            <person name="Ferreira-Neto J.R.C."/>
            <person name="da Silva M.D."/>
            <person name="Binneck E."/>
            <person name="de Melo N.F."/>
            <person name="da Silva R.H."/>
            <person name="de Melo A.L.T.M."/>
            <person name="Pandolfi V."/>
            <person name="Bustamante F.O."/>
            <person name="Brasileiro-Vidal A.C."/>
            <person name="Benko-Iseppon A.M."/>
        </authorList>
    </citation>
    <scope>NUCLEOTIDE SEQUENCE [LARGE SCALE GENOMIC DNA]</scope>
    <source>
        <tissue evidence="1">Leaves</tissue>
    </source>
</reference>
<evidence type="ECO:0000313" key="2">
    <source>
        <dbReference type="Proteomes" id="UP001341840"/>
    </source>
</evidence>
<evidence type="ECO:0008006" key="3">
    <source>
        <dbReference type="Google" id="ProtNLM"/>
    </source>
</evidence>
<protein>
    <recommendedName>
        <fullName evidence="3">Chromo domain-containing protein</fullName>
    </recommendedName>
</protein>